<feature type="transmembrane region" description="Helical" evidence="10">
    <location>
        <begin position="277"/>
        <end position="303"/>
    </location>
</feature>
<protein>
    <recommendedName>
        <fullName evidence="11">Cation-transporting P-type ATPase N-terminal domain-containing protein</fullName>
    </recommendedName>
</protein>
<dbReference type="EMBL" id="PCVO01000007">
    <property type="protein sequence ID" value="PIQ75554.1"/>
    <property type="molecule type" value="Genomic_DNA"/>
</dbReference>
<keyword evidence="3 10" id="KW-0812">Transmembrane</keyword>
<evidence type="ECO:0000256" key="8">
    <source>
        <dbReference type="ARBA" id="ARBA00022989"/>
    </source>
</evidence>
<dbReference type="Pfam" id="PF00122">
    <property type="entry name" value="E1-E2_ATPase"/>
    <property type="match status" value="1"/>
</dbReference>
<dbReference type="PRINTS" id="PR00121">
    <property type="entry name" value="NAKATPASE"/>
</dbReference>
<feature type="domain" description="Cation-transporting P-type ATPase N-terminal" evidence="11">
    <location>
        <begin position="11"/>
        <end position="84"/>
    </location>
</feature>
<feature type="transmembrane region" description="Helical" evidence="10">
    <location>
        <begin position="88"/>
        <end position="104"/>
    </location>
</feature>
<proteinExistence type="predicted"/>
<dbReference type="SUPFAM" id="SSF81665">
    <property type="entry name" value="Calcium ATPase, transmembrane domain M"/>
    <property type="match status" value="1"/>
</dbReference>
<evidence type="ECO:0000259" key="11">
    <source>
        <dbReference type="SMART" id="SM00831"/>
    </source>
</evidence>
<keyword evidence="8 10" id="KW-1133">Transmembrane helix</keyword>
<dbReference type="SUPFAM" id="SSF81653">
    <property type="entry name" value="Calcium ATPase, transduction domain A"/>
    <property type="match status" value="1"/>
</dbReference>
<comment type="subcellular location">
    <subcellularLocation>
        <location evidence="1">Endomembrane system</location>
        <topology evidence="1">Multi-pass membrane protein</topology>
    </subcellularLocation>
</comment>
<evidence type="ECO:0000256" key="5">
    <source>
        <dbReference type="ARBA" id="ARBA00022840"/>
    </source>
</evidence>
<dbReference type="GO" id="GO:0005524">
    <property type="term" value="F:ATP binding"/>
    <property type="evidence" value="ECO:0007669"/>
    <property type="project" value="UniProtKB-KW"/>
</dbReference>
<dbReference type="InterPro" id="IPR023298">
    <property type="entry name" value="ATPase_P-typ_TM_dom_sf"/>
</dbReference>
<evidence type="ECO:0000256" key="1">
    <source>
        <dbReference type="ARBA" id="ARBA00004127"/>
    </source>
</evidence>
<keyword evidence="2" id="KW-0597">Phosphoprotein</keyword>
<dbReference type="FunFam" id="2.70.150.10:FF:000160">
    <property type="entry name" value="Sarcoplasmic/endoplasmic reticulum calcium ATPase 1"/>
    <property type="match status" value="1"/>
</dbReference>
<evidence type="ECO:0000256" key="6">
    <source>
        <dbReference type="ARBA" id="ARBA00022842"/>
    </source>
</evidence>
<dbReference type="GO" id="GO:0012505">
    <property type="term" value="C:endomembrane system"/>
    <property type="evidence" value="ECO:0007669"/>
    <property type="project" value="UniProtKB-SubCell"/>
</dbReference>
<evidence type="ECO:0000313" key="12">
    <source>
        <dbReference type="EMBL" id="PIQ75554.1"/>
    </source>
</evidence>
<dbReference type="GO" id="GO:0016020">
    <property type="term" value="C:membrane"/>
    <property type="evidence" value="ECO:0007669"/>
    <property type="project" value="InterPro"/>
</dbReference>
<dbReference type="Proteomes" id="UP000229317">
    <property type="component" value="Unassembled WGS sequence"/>
</dbReference>
<dbReference type="PRINTS" id="PR00119">
    <property type="entry name" value="CATATPASE"/>
</dbReference>
<organism evidence="12 13">
    <name type="scientific">Candidatus Portnoybacteria bacterium CG11_big_fil_rev_8_21_14_0_20_40_15</name>
    <dbReference type="NCBI Taxonomy" id="1974817"/>
    <lineage>
        <taxon>Bacteria</taxon>
        <taxon>Candidatus Portnoyibacteriota</taxon>
    </lineage>
</organism>
<keyword evidence="7" id="KW-1278">Translocase</keyword>
<keyword evidence="4" id="KW-0547">Nucleotide-binding</keyword>
<dbReference type="PANTHER" id="PTHR42861">
    <property type="entry name" value="CALCIUM-TRANSPORTING ATPASE"/>
    <property type="match status" value="1"/>
</dbReference>
<keyword evidence="9 10" id="KW-0472">Membrane</keyword>
<evidence type="ECO:0000256" key="10">
    <source>
        <dbReference type="SAM" id="Phobius"/>
    </source>
</evidence>
<keyword evidence="5" id="KW-0067">ATP-binding</keyword>
<dbReference type="InterPro" id="IPR004014">
    <property type="entry name" value="ATPase_P-typ_cation-transptr_N"/>
</dbReference>
<dbReference type="GO" id="GO:0016887">
    <property type="term" value="F:ATP hydrolysis activity"/>
    <property type="evidence" value="ECO:0007669"/>
    <property type="project" value="InterPro"/>
</dbReference>
<reference evidence="12 13" key="1">
    <citation type="submission" date="2017-09" db="EMBL/GenBank/DDBJ databases">
        <title>Depth-based differentiation of microbial function through sediment-hosted aquifers and enrichment of novel symbionts in the deep terrestrial subsurface.</title>
        <authorList>
            <person name="Probst A.J."/>
            <person name="Ladd B."/>
            <person name="Jarett J.K."/>
            <person name="Geller-Mcgrath D.E."/>
            <person name="Sieber C.M."/>
            <person name="Emerson J.B."/>
            <person name="Anantharaman K."/>
            <person name="Thomas B.C."/>
            <person name="Malmstrom R."/>
            <person name="Stieglmeier M."/>
            <person name="Klingl A."/>
            <person name="Woyke T."/>
            <person name="Ryan C.M."/>
            <person name="Banfield J.F."/>
        </authorList>
    </citation>
    <scope>NUCLEOTIDE SEQUENCE [LARGE SCALE GENOMIC DNA]</scope>
    <source>
        <strain evidence="12">CG11_big_fil_rev_8_21_14_0_20_40_15</strain>
    </source>
</reference>
<dbReference type="AlphaFoldDB" id="A0A2H0KVV0"/>
<evidence type="ECO:0000256" key="7">
    <source>
        <dbReference type="ARBA" id="ARBA00022967"/>
    </source>
</evidence>
<evidence type="ECO:0000256" key="9">
    <source>
        <dbReference type="ARBA" id="ARBA00023136"/>
    </source>
</evidence>
<evidence type="ECO:0000256" key="4">
    <source>
        <dbReference type="ARBA" id="ARBA00022741"/>
    </source>
</evidence>
<gene>
    <name evidence="12" type="ORF">COV84_00610</name>
</gene>
<sequence length="377" mass="41322">MAINRESTKEPFWSMDAKEVFGALKTNLSGLSNEEAAARLKTFGPNAIKERRRLSKLKIALRQFQSLLIIILVIAGIVTIFLGEWVETGVIFAAVIVNAIFGFWQENKAETVLELLKTYVRVRARVRRNGQEHEIDASELVPGDIIRITQGDRVPADARLLFINNLEIDESILTGESLPVEKDVSPLPPATTLSERKSMIFSGTLVMQGFADAVVTATGNETEFGKIAELVAEKHQKPTPLQRSVGHFAAYVGITLLIFTLLLFGLGIYFGKDVYDMFIISVAVAVSAVPEGLPIALTVIMAIGVQRLATRNGIVKKLLAVETLGSTSVILTDKTGTLTQAKMELASIIPYKDNIEENKNNLLTYALINTDVVIENP</sequence>
<evidence type="ECO:0000256" key="2">
    <source>
        <dbReference type="ARBA" id="ARBA00022553"/>
    </source>
</evidence>
<dbReference type="NCBIfam" id="TIGR01494">
    <property type="entry name" value="ATPase_P-type"/>
    <property type="match status" value="2"/>
</dbReference>
<feature type="transmembrane region" description="Helical" evidence="10">
    <location>
        <begin position="248"/>
        <end position="271"/>
    </location>
</feature>
<keyword evidence="6" id="KW-0460">Magnesium</keyword>
<dbReference type="SMART" id="SM00831">
    <property type="entry name" value="Cation_ATPase_N"/>
    <property type="match status" value="1"/>
</dbReference>
<dbReference type="PROSITE" id="PS00154">
    <property type="entry name" value="ATPASE_E1_E2"/>
    <property type="match status" value="1"/>
</dbReference>
<dbReference type="InterPro" id="IPR001757">
    <property type="entry name" value="P_typ_ATPase"/>
</dbReference>
<accession>A0A2H0KVV0</accession>
<feature type="transmembrane region" description="Helical" evidence="10">
    <location>
        <begin position="59"/>
        <end position="82"/>
    </location>
</feature>
<evidence type="ECO:0000256" key="3">
    <source>
        <dbReference type="ARBA" id="ARBA00022692"/>
    </source>
</evidence>
<dbReference type="Pfam" id="PF00690">
    <property type="entry name" value="Cation_ATPase_N"/>
    <property type="match status" value="1"/>
</dbReference>
<dbReference type="InterPro" id="IPR059000">
    <property type="entry name" value="ATPase_P-type_domA"/>
</dbReference>
<dbReference type="Gene3D" id="1.20.1110.10">
    <property type="entry name" value="Calcium-transporting ATPase, transmembrane domain"/>
    <property type="match status" value="1"/>
</dbReference>
<dbReference type="Gene3D" id="2.70.150.10">
    <property type="entry name" value="Calcium-transporting ATPase, cytoplasmic transduction domain A"/>
    <property type="match status" value="1"/>
</dbReference>
<name>A0A2H0KVV0_9BACT</name>
<evidence type="ECO:0000313" key="13">
    <source>
        <dbReference type="Proteomes" id="UP000229317"/>
    </source>
</evidence>
<dbReference type="InterPro" id="IPR008250">
    <property type="entry name" value="ATPase_P-typ_transduc_dom_A_sf"/>
</dbReference>
<dbReference type="InterPro" id="IPR018303">
    <property type="entry name" value="ATPase_P-typ_P_site"/>
</dbReference>
<comment type="caution">
    <text evidence="12">The sequence shown here is derived from an EMBL/GenBank/DDBJ whole genome shotgun (WGS) entry which is preliminary data.</text>
</comment>